<dbReference type="AlphaFoldDB" id="A0A1E7F5F4"/>
<gene>
    <name evidence="1" type="ORF">FRACYDRAFT_243600</name>
</gene>
<dbReference type="InterPro" id="IPR019410">
    <property type="entry name" value="Methyltransf_16"/>
</dbReference>
<reference evidence="1 2" key="1">
    <citation type="submission" date="2016-09" db="EMBL/GenBank/DDBJ databases">
        <title>Extensive genetic diversity and differential bi-allelic expression allows diatom success in the polar Southern Ocean.</title>
        <authorList>
            <consortium name="DOE Joint Genome Institute"/>
            <person name="Mock T."/>
            <person name="Otillar R.P."/>
            <person name="Strauss J."/>
            <person name="Dupont C."/>
            <person name="Frickenhaus S."/>
            <person name="Maumus F."/>
            <person name="Mcmullan M."/>
            <person name="Sanges R."/>
            <person name="Schmutz J."/>
            <person name="Toseland A."/>
            <person name="Valas R."/>
            <person name="Veluchamy A."/>
            <person name="Ward B.J."/>
            <person name="Allen A."/>
            <person name="Barry K."/>
            <person name="Falciatore A."/>
            <person name="Ferrante M."/>
            <person name="Fortunato A.E."/>
            <person name="Gloeckner G."/>
            <person name="Gruber A."/>
            <person name="Hipkin R."/>
            <person name="Janech M."/>
            <person name="Kroth P."/>
            <person name="Leese F."/>
            <person name="Lindquist E."/>
            <person name="Lyon B.R."/>
            <person name="Martin J."/>
            <person name="Mayer C."/>
            <person name="Parker M."/>
            <person name="Quesneville H."/>
            <person name="Raymond J."/>
            <person name="Uhlig C."/>
            <person name="Valentin K.U."/>
            <person name="Worden A.Z."/>
            <person name="Armbrust E.V."/>
            <person name="Bowler C."/>
            <person name="Green B."/>
            <person name="Moulton V."/>
            <person name="Van Oosterhout C."/>
            <person name="Grigoriev I."/>
        </authorList>
    </citation>
    <scope>NUCLEOTIDE SEQUENCE [LARGE SCALE GENOMIC DNA]</scope>
    <source>
        <strain evidence="1 2">CCMP1102</strain>
    </source>
</reference>
<dbReference type="Pfam" id="PF10294">
    <property type="entry name" value="Methyltransf_16"/>
    <property type="match status" value="1"/>
</dbReference>
<dbReference type="PANTHER" id="PTHR14614:SF130">
    <property type="entry name" value="PROTEIN-LYSINE N-METHYLTRANSFERASE EEF2KMT"/>
    <property type="match status" value="1"/>
</dbReference>
<dbReference type="InParanoid" id="A0A1E7F5F4"/>
<evidence type="ECO:0000313" key="1">
    <source>
        <dbReference type="EMBL" id="OEU13083.1"/>
    </source>
</evidence>
<dbReference type="Gene3D" id="3.40.50.150">
    <property type="entry name" value="Vaccinia Virus protein VP39"/>
    <property type="match status" value="1"/>
</dbReference>
<accession>A0A1E7F5F4</accession>
<organism evidence="1 2">
    <name type="scientific">Fragilariopsis cylindrus CCMP1102</name>
    <dbReference type="NCBI Taxonomy" id="635003"/>
    <lineage>
        <taxon>Eukaryota</taxon>
        <taxon>Sar</taxon>
        <taxon>Stramenopiles</taxon>
        <taxon>Ochrophyta</taxon>
        <taxon>Bacillariophyta</taxon>
        <taxon>Bacillariophyceae</taxon>
        <taxon>Bacillariophycidae</taxon>
        <taxon>Bacillariales</taxon>
        <taxon>Bacillariaceae</taxon>
        <taxon>Fragilariopsis</taxon>
    </lineage>
</organism>
<name>A0A1E7F5F4_9STRA</name>
<dbReference type="PANTHER" id="PTHR14614">
    <property type="entry name" value="HEPATOCELLULAR CARCINOMA-ASSOCIATED ANTIGEN"/>
    <property type="match status" value="1"/>
</dbReference>
<dbReference type="Proteomes" id="UP000095751">
    <property type="component" value="Unassembled WGS sequence"/>
</dbReference>
<dbReference type="EMBL" id="KV784363">
    <property type="protein sequence ID" value="OEU13083.1"/>
    <property type="molecule type" value="Genomic_DNA"/>
</dbReference>
<protein>
    <recommendedName>
        <fullName evidence="3">FAM86 N-terminal domain-containing protein</fullName>
    </recommendedName>
</protein>
<dbReference type="SUPFAM" id="SSF53335">
    <property type="entry name" value="S-adenosyl-L-methionine-dependent methyltransferases"/>
    <property type="match status" value="1"/>
</dbReference>
<dbReference type="KEGG" id="fcy:FRACYDRAFT_243600"/>
<sequence length="497" mass="55211">MGVLLEERIRQFSVDKIEENLKSRRDLALYRIKLLEETEKKEDGELDRHDDGDHGGFSSFFVPVLRESVSNFVSLLETTAKNRHHNDNDIIILSEVIETKNILRLLTIYRRISELDPTLGEEIGMDGSHLLLSALMKIDINSITDDNNDNDNSEIINEANQDTIIEIQDLAGEIASYSKSFPLRSSSLLMRTDLISRLPLVFTICPIVPQFRKEEVDDCSDDDYDDDDDDGKVTILINQVTSRRQSAQKDVGFVMWPSAVVLARWIVSNPNEFRGKRILELGSGCGLAGLVAGKIIQPDYCKNNHDNNNNSNDNDNDNNETTGIESGIENYGCIILSDFNETVVKNIEGNLELNNLNEIGTAEGLDFYQQDTKGNGWTTINGVKRTDLFDIIIASDVICQPEDAFAAARSIAATLKEGGKAIMVSADSKHRFGVEKFEEACSTVGSLTISSKISVGDYFSISSTAAVDDDDDDMEKTSGFVQGMSLTMYTILKTRAI</sequence>
<keyword evidence="2" id="KW-1185">Reference proteome</keyword>
<dbReference type="OrthoDB" id="407325at2759"/>
<evidence type="ECO:0008006" key="3">
    <source>
        <dbReference type="Google" id="ProtNLM"/>
    </source>
</evidence>
<dbReference type="InterPro" id="IPR029063">
    <property type="entry name" value="SAM-dependent_MTases_sf"/>
</dbReference>
<evidence type="ECO:0000313" key="2">
    <source>
        <dbReference type="Proteomes" id="UP000095751"/>
    </source>
</evidence>
<proteinExistence type="predicted"/>